<dbReference type="SUPFAM" id="SSF55021">
    <property type="entry name" value="ACT-like"/>
    <property type="match status" value="2"/>
</dbReference>
<feature type="domain" description="NIL" evidence="1">
    <location>
        <begin position="2"/>
        <end position="74"/>
    </location>
</feature>
<accession>A0A3B1C011</accession>
<dbReference type="Gene3D" id="3.30.70.260">
    <property type="match status" value="2"/>
</dbReference>
<dbReference type="InterPro" id="IPR045865">
    <property type="entry name" value="ACT-like_dom_sf"/>
</dbReference>
<reference evidence="2" key="1">
    <citation type="submission" date="2018-06" db="EMBL/GenBank/DDBJ databases">
        <authorList>
            <person name="Zhirakovskaya E."/>
        </authorList>
    </citation>
    <scope>NUCLEOTIDE SEQUENCE</scope>
</reference>
<dbReference type="AlphaFoldDB" id="A0A3B1C011"/>
<gene>
    <name evidence="2" type="ORF">MNBD_NITROSPINAE01-532</name>
</gene>
<feature type="domain" description="NIL" evidence="1">
    <location>
        <begin position="87"/>
        <end position="158"/>
    </location>
</feature>
<organism evidence="2">
    <name type="scientific">hydrothermal vent metagenome</name>
    <dbReference type="NCBI Taxonomy" id="652676"/>
    <lineage>
        <taxon>unclassified sequences</taxon>
        <taxon>metagenomes</taxon>
        <taxon>ecological metagenomes</taxon>
    </lineage>
</organism>
<sequence>MSERFFSISFPEGLIKEPVIYSLVKRYDVAPNIYRAEVSADSSWMVTSLNGDDKAIDAAIADLRCRGALAFEGGRELTSMETPPLVRTIRVRLKAPKPEVSRPFINDMIRDHDVVINIRHAHINQEEGVIEMEMSGDLESIDKAIDLVKKRGITVDPIEGNVIE</sequence>
<dbReference type="EMBL" id="UOGC01000157">
    <property type="protein sequence ID" value="VAX23896.1"/>
    <property type="molecule type" value="Genomic_DNA"/>
</dbReference>
<evidence type="ECO:0000313" key="2">
    <source>
        <dbReference type="EMBL" id="VAX23896.1"/>
    </source>
</evidence>
<protein>
    <recommendedName>
        <fullName evidence="1">NIL domain-containing protein</fullName>
    </recommendedName>
</protein>
<dbReference type="InterPro" id="IPR018449">
    <property type="entry name" value="NIL_domain"/>
</dbReference>
<dbReference type="Pfam" id="PF09383">
    <property type="entry name" value="NIL"/>
    <property type="match status" value="2"/>
</dbReference>
<name>A0A3B1C011_9ZZZZ</name>
<evidence type="ECO:0000259" key="1">
    <source>
        <dbReference type="SMART" id="SM00930"/>
    </source>
</evidence>
<dbReference type="SMART" id="SM00930">
    <property type="entry name" value="NIL"/>
    <property type="match status" value="2"/>
</dbReference>
<proteinExistence type="predicted"/>